<comment type="similarity">
    <text evidence="1">Belongs to the glycosyltransferase 2 family.</text>
</comment>
<dbReference type="EC" id="2.4.1.83" evidence="5"/>
<gene>
    <name evidence="5" type="ORF">FB555_001281</name>
</gene>
<dbReference type="PANTHER" id="PTHR43398">
    <property type="entry name" value="DOLICHOL-PHOSPHATE MANNOSYLTRANSFERASE SUBUNIT 1"/>
    <property type="match status" value="1"/>
</dbReference>
<dbReference type="Proteomes" id="UP000524237">
    <property type="component" value="Unassembled WGS sequence"/>
</dbReference>
<proteinExistence type="inferred from homology"/>
<accession>A0A7W3JTZ5</accession>
<dbReference type="EMBL" id="JACGWU010000003">
    <property type="protein sequence ID" value="MBA8829178.1"/>
    <property type="molecule type" value="Genomic_DNA"/>
</dbReference>
<protein>
    <submittedName>
        <fullName evidence="5">Dolichol-phosphate mannosyltransferase</fullName>
        <ecNumber evidence="5">2.4.1.83</ecNumber>
    </submittedName>
</protein>
<dbReference type="GO" id="GO:0016020">
    <property type="term" value="C:membrane"/>
    <property type="evidence" value="ECO:0007669"/>
    <property type="project" value="GOC"/>
</dbReference>
<evidence type="ECO:0000313" key="6">
    <source>
        <dbReference type="Proteomes" id="UP000524237"/>
    </source>
</evidence>
<dbReference type="InterPro" id="IPR029044">
    <property type="entry name" value="Nucleotide-diphossugar_trans"/>
</dbReference>
<keyword evidence="3 5" id="KW-0808">Transferase</keyword>
<dbReference type="SUPFAM" id="SSF53448">
    <property type="entry name" value="Nucleotide-diphospho-sugar transferases"/>
    <property type="match status" value="1"/>
</dbReference>
<reference evidence="5 6" key="1">
    <citation type="submission" date="2020-07" db="EMBL/GenBank/DDBJ databases">
        <title>Sequencing the genomes of 1000 actinobacteria strains.</title>
        <authorList>
            <person name="Klenk H.-P."/>
        </authorList>
    </citation>
    <scope>NUCLEOTIDE SEQUENCE [LARGE SCALE GENOMIC DNA]</scope>
    <source>
        <strain evidence="5 6">DSM 23737</strain>
    </source>
</reference>
<sequence>MTTLILIPTYNELGNLPVIVGNVRRAVSSADILIIDDGSPDGTGRLADEMALTDSQLHVLHRTVKNGLGDAYIAGFTWGLDHGYDILVEMDADGSHPAESLATLIASVTPAPNSALANTPGLAIGSRWTTGGSVVNWPLHRLVLSRGGNTYARAMLGLTVKDATAGYRAFRADVLRTIHFEDVNSHGYCFQIDMTLRVSDAGFTIVEVPIEFRERTLGESKMSQAIVLEAMSKVTVWGIQRTWRKLLGKSAFVADYTRSDNVIR</sequence>
<dbReference type="GO" id="GO:0009247">
    <property type="term" value="P:glycolipid biosynthetic process"/>
    <property type="evidence" value="ECO:0007669"/>
    <property type="project" value="TreeGrafter"/>
</dbReference>
<evidence type="ECO:0000256" key="2">
    <source>
        <dbReference type="ARBA" id="ARBA00022676"/>
    </source>
</evidence>
<evidence type="ECO:0000256" key="1">
    <source>
        <dbReference type="ARBA" id="ARBA00006739"/>
    </source>
</evidence>
<dbReference type="Gene3D" id="3.90.550.10">
    <property type="entry name" value="Spore Coat Polysaccharide Biosynthesis Protein SpsA, Chain A"/>
    <property type="match status" value="1"/>
</dbReference>
<keyword evidence="6" id="KW-1185">Reference proteome</keyword>
<dbReference type="AlphaFoldDB" id="A0A7W3JTZ5"/>
<evidence type="ECO:0000259" key="4">
    <source>
        <dbReference type="Pfam" id="PF00535"/>
    </source>
</evidence>
<evidence type="ECO:0000256" key="3">
    <source>
        <dbReference type="ARBA" id="ARBA00022679"/>
    </source>
</evidence>
<dbReference type="InterPro" id="IPR039528">
    <property type="entry name" value="DPM1-like"/>
</dbReference>
<dbReference type="CDD" id="cd06442">
    <property type="entry name" value="DPM1_like"/>
    <property type="match status" value="1"/>
</dbReference>
<dbReference type="Pfam" id="PF00535">
    <property type="entry name" value="Glycos_transf_2"/>
    <property type="match status" value="1"/>
</dbReference>
<dbReference type="InterPro" id="IPR001173">
    <property type="entry name" value="Glyco_trans_2-like"/>
</dbReference>
<evidence type="ECO:0000313" key="5">
    <source>
        <dbReference type="EMBL" id="MBA8829178.1"/>
    </source>
</evidence>
<organism evidence="5 6">
    <name type="scientific">Alpinimonas psychrophila</name>
    <dbReference type="NCBI Taxonomy" id="748908"/>
    <lineage>
        <taxon>Bacteria</taxon>
        <taxon>Bacillati</taxon>
        <taxon>Actinomycetota</taxon>
        <taxon>Actinomycetes</taxon>
        <taxon>Micrococcales</taxon>
        <taxon>Microbacteriaceae</taxon>
        <taxon>Alpinimonas</taxon>
    </lineage>
</organism>
<comment type="caution">
    <text evidence="5">The sequence shown here is derived from an EMBL/GenBank/DDBJ whole genome shotgun (WGS) entry which is preliminary data.</text>
</comment>
<dbReference type="GO" id="GO:0004582">
    <property type="term" value="F:dolichyl-phosphate beta-D-mannosyltransferase activity"/>
    <property type="evidence" value="ECO:0007669"/>
    <property type="project" value="UniProtKB-EC"/>
</dbReference>
<dbReference type="FunFam" id="3.90.550.10:FF:000122">
    <property type="entry name" value="Dolichol-phosphate mannosyltransferase subunit 1"/>
    <property type="match status" value="1"/>
</dbReference>
<keyword evidence="2 5" id="KW-0328">Glycosyltransferase</keyword>
<dbReference type="RefSeq" id="WP_182484622.1">
    <property type="nucleotide sequence ID" value="NZ_JACGWU010000003.1"/>
</dbReference>
<name>A0A7W3JTZ5_9MICO</name>
<feature type="domain" description="Glycosyltransferase 2-like" evidence="4">
    <location>
        <begin position="5"/>
        <end position="177"/>
    </location>
</feature>
<dbReference type="PANTHER" id="PTHR43398:SF1">
    <property type="entry name" value="DOLICHOL-PHOSPHATE MANNOSYLTRANSFERASE SUBUNIT 1"/>
    <property type="match status" value="1"/>
</dbReference>